<dbReference type="Gramene" id="Solyc06g030654.1.1">
    <property type="protein sequence ID" value="Solyc06g030654.1.1"/>
    <property type="gene ID" value="Solyc06g030654.1"/>
</dbReference>
<organism evidence="1">
    <name type="scientific">Solanum lycopersicum</name>
    <name type="common">Tomato</name>
    <name type="synonym">Lycopersicon esculentum</name>
    <dbReference type="NCBI Taxonomy" id="4081"/>
    <lineage>
        <taxon>Eukaryota</taxon>
        <taxon>Viridiplantae</taxon>
        <taxon>Streptophyta</taxon>
        <taxon>Embryophyta</taxon>
        <taxon>Tracheophyta</taxon>
        <taxon>Spermatophyta</taxon>
        <taxon>Magnoliopsida</taxon>
        <taxon>eudicotyledons</taxon>
        <taxon>Gunneridae</taxon>
        <taxon>Pentapetalae</taxon>
        <taxon>asterids</taxon>
        <taxon>lamiids</taxon>
        <taxon>Solanales</taxon>
        <taxon>Solanaceae</taxon>
        <taxon>Solanoideae</taxon>
        <taxon>Solaneae</taxon>
        <taxon>Solanum</taxon>
        <taxon>Solanum subgen. Lycopersicon</taxon>
    </lineage>
</organism>
<accession>A0A3Q7GTD1</accession>
<dbReference type="AlphaFoldDB" id="A0A3Q7GTD1"/>
<keyword evidence="2" id="KW-1185">Reference proteome</keyword>
<proteinExistence type="predicted"/>
<dbReference type="Proteomes" id="UP000004994">
    <property type="component" value="Chromosome 6"/>
</dbReference>
<name>A0A3Q7GTD1_SOLLC</name>
<protein>
    <submittedName>
        <fullName evidence="1">Uncharacterized protein</fullName>
    </submittedName>
</protein>
<sequence length="96" mass="11204">MKRHRGVGIRDGVKHHFQLIQFLRKVLQPRGELQLHLLSNRFKNYIRRIGNLHPLENINSPSWFVIQKVAVLLGLGLSLETPSILHFYNPMVEDTI</sequence>
<reference evidence="1" key="2">
    <citation type="submission" date="2019-01" db="UniProtKB">
        <authorList>
            <consortium name="EnsemblPlants"/>
        </authorList>
    </citation>
    <scope>IDENTIFICATION</scope>
    <source>
        <strain evidence="1">cv. Heinz 1706</strain>
    </source>
</reference>
<evidence type="ECO:0000313" key="2">
    <source>
        <dbReference type="Proteomes" id="UP000004994"/>
    </source>
</evidence>
<dbReference type="EnsemblPlants" id="Solyc06g030654.1.1">
    <property type="protein sequence ID" value="Solyc06g030654.1.1"/>
    <property type="gene ID" value="Solyc06g030654.1"/>
</dbReference>
<dbReference type="InParanoid" id="A0A3Q7GTD1"/>
<evidence type="ECO:0000313" key="1">
    <source>
        <dbReference type="EnsemblPlants" id="Solyc06g030654.1.1"/>
    </source>
</evidence>
<reference evidence="1" key="1">
    <citation type="journal article" date="2012" name="Nature">
        <title>The tomato genome sequence provides insights into fleshy fruit evolution.</title>
        <authorList>
            <consortium name="Tomato Genome Consortium"/>
        </authorList>
    </citation>
    <scope>NUCLEOTIDE SEQUENCE [LARGE SCALE GENOMIC DNA]</scope>
    <source>
        <strain evidence="1">cv. Heinz 1706</strain>
    </source>
</reference>